<evidence type="ECO:0000256" key="3">
    <source>
        <dbReference type="ARBA" id="ARBA00022833"/>
    </source>
</evidence>
<feature type="compositionally biased region" description="Polar residues" evidence="5">
    <location>
        <begin position="1"/>
        <end position="17"/>
    </location>
</feature>
<keyword evidence="2 4" id="KW-0863">Zinc-finger</keyword>
<dbReference type="InterPro" id="IPR019786">
    <property type="entry name" value="Zinc_finger_PHD-type_CS"/>
</dbReference>
<feature type="compositionally biased region" description="Low complexity" evidence="5">
    <location>
        <begin position="386"/>
        <end position="402"/>
    </location>
</feature>
<evidence type="ECO:0000256" key="1">
    <source>
        <dbReference type="ARBA" id="ARBA00022723"/>
    </source>
</evidence>
<feature type="compositionally biased region" description="Low complexity" evidence="5">
    <location>
        <begin position="136"/>
        <end position="148"/>
    </location>
</feature>
<dbReference type="Pfam" id="PF00628">
    <property type="entry name" value="PHD"/>
    <property type="match status" value="2"/>
</dbReference>
<reference evidence="7 8" key="1">
    <citation type="submission" date="2024-01" db="EMBL/GenBank/DDBJ databases">
        <title>Comparative genomics of Cryptococcus and Kwoniella reveals pathogenesis evolution and contrasting modes of karyotype evolution via chromosome fusion or intercentromeric recombination.</title>
        <authorList>
            <person name="Coelho M.A."/>
            <person name="David-Palma M."/>
            <person name="Shea T."/>
            <person name="Bowers K."/>
            <person name="McGinley-Smith S."/>
            <person name="Mohammad A.W."/>
            <person name="Gnirke A."/>
            <person name="Yurkov A.M."/>
            <person name="Nowrousian M."/>
            <person name="Sun S."/>
            <person name="Cuomo C.A."/>
            <person name="Heitman J."/>
        </authorList>
    </citation>
    <scope>NUCLEOTIDE SEQUENCE [LARGE SCALE GENOMIC DNA]</scope>
    <source>
        <strain evidence="7 8">CBS 6074</strain>
    </source>
</reference>
<organism evidence="7 8">
    <name type="scientific">Kwoniella dendrophila CBS 6074</name>
    <dbReference type="NCBI Taxonomy" id="1295534"/>
    <lineage>
        <taxon>Eukaryota</taxon>
        <taxon>Fungi</taxon>
        <taxon>Dikarya</taxon>
        <taxon>Basidiomycota</taxon>
        <taxon>Agaricomycotina</taxon>
        <taxon>Tremellomycetes</taxon>
        <taxon>Tremellales</taxon>
        <taxon>Cryptococcaceae</taxon>
        <taxon>Kwoniella</taxon>
    </lineage>
</organism>
<accession>A0AAX4JZC3</accession>
<dbReference type="PROSITE" id="PS01359">
    <property type="entry name" value="ZF_PHD_1"/>
    <property type="match status" value="1"/>
</dbReference>
<feature type="region of interest" description="Disordered" evidence="5">
    <location>
        <begin position="124"/>
        <end position="317"/>
    </location>
</feature>
<protein>
    <recommendedName>
        <fullName evidence="6">PHD-type domain-containing protein</fullName>
    </recommendedName>
</protein>
<feature type="compositionally biased region" description="Basic and acidic residues" evidence="5">
    <location>
        <begin position="89"/>
        <end position="101"/>
    </location>
</feature>
<feature type="compositionally biased region" description="Low complexity" evidence="5">
    <location>
        <begin position="800"/>
        <end position="820"/>
    </location>
</feature>
<gene>
    <name evidence="7" type="ORF">L201_005527</name>
</gene>
<evidence type="ECO:0000313" key="7">
    <source>
        <dbReference type="EMBL" id="WWC90591.1"/>
    </source>
</evidence>
<sequence>MDIDTPPSSALASNAQNGIMIEDKPPPSSVTVQSNPVSSEPTSNPQNVRMDSSDSAKKNKDGYWKLKEAASKVEHQITPSPQASSSKLPEFDQRNSNDSHDAVPQLSNTANTIDHQQDIIMTPETSTIPLLDDNAPPLSTSSLPTSTPMQPSWSQPKKRGRRKQSPPPLMTTKGISLVFRMPPGSSNQNITQNHQIDSSNIASGSGSGHAIGDGVVDGNTSRASTPDSNVDISSRKKRKSESNLSSSRPTRNRPSPSNTPLSGSPGPSIPNTHALSIFAPPPPTDQLPQALQSSTTPSVLQPYDTTATTSASTPTGTRNIVDADALRKEAAVGFESRLRLRNAGGALTASNIQRRDGGERTGVSASGKDVRVGGTARTAEKANQPNNTSNNNNGNNTSSSTGNKKKGKGKADVDIPNQDFCSACRGIGRFLCCDGCPRSFHFMCLEPPLRIDELPDEDAWYCKKCKAERLKESGENASPGKEKELKPIPMVFKQLSKKVDAENPCQFRLPQPIRTYFAGVGTASKGEYVDADEARTKFDRKGFQEERDPLRFRDGKNKHISCYHCGGTSLPNHSLTTDPESTWRQIVSCDYCTLSWHLDCLDPPLSSMPNSQRKWMCPNHAEQALPHKRTLRSNLETIDIESRNQPNNGNITIIPEPETPTLKGPALDYEDLIINRKKFRVPEKIIRLDFWEKVKNQNNVVKSDTIPEINPSQDDIEAANLVLSLLGSEAQAQYQVPTAAAPLPTSPPKVQETSASDEQFHPKIVSKSEKSTVHQNHHTPSKPLAVQGISHTPDGRRSTRNSLSGSRRNSSSLSTPSPNNKNANKPQSTNSNASTGTGAGTKTRIVLRMPPTNTTSTPK</sequence>
<dbReference type="CDD" id="cd15534">
    <property type="entry name" value="PHD2_PHF12_Rco1"/>
    <property type="match status" value="1"/>
</dbReference>
<feature type="domain" description="PHD-type" evidence="6">
    <location>
        <begin position="418"/>
        <end position="468"/>
    </location>
</feature>
<dbReference type="PANTHER" id="PTHR47636">
    <property type="entry name" value="TRANSCRIPTIONAL REGULATORY PROTEIN RCO1"/>
    <property type="match status" value="1"/>
</dbReference>
<evidence type="ECO:0000256" key="4">
    <source>
        <dbReference type="PROSITE-ProRule" id="PRU00146"/>
    </source>
</evidence>
<evidence type="ECO:0000256" key="5">
    <source>
        <dbReference type="SAM" id="MobiDB-lite"/>
    </source>
</evidence>
<dbReference type="Gene3D" id="3.30.40.10">
    <property type="entry name" value="Zinc/RING finger domain, C3HC4 (zinc finger)"/>
    <property type="match status" value="2"/>
</dbReference>
<dbReference type="GO" id="GO:0032221">
    <property type="term" value="C:Rpd3S complex"/>
    <property type="evidence" value="ECO:0007669"/>
    <property type="project" value="TreeGrafter"/>
</dbReference>
<feature type="compositionally biased region" description="Polar residues" evidence="5">
    <location>
        <begin position="77"/>
        <end position="87"/>
    </location>
</feature>
<feature type="region of interest" description="Disordered" evidence="5">
    <location>
        <begin position="351"/>
        <end position="412"/>
    </location>
</feature>
<dbReference type="InterPro" id="IPR019787">
    <property type="entry name" value="Znf_PHD-finger"/>
</dbReference>
<dbReference type="SMART" id="SM00249">
    <property type="entry name" value="PHD"/>
    <property type="match status" value="2"/>
</dbReference>
<feature type="compositionally biased region" description="Low complexity" evidence="5">
    <location>
        <begin position="305"/>
        <end position="317"/>
    </location>
</feature>
<dbReference type="PROSITE" id="PS50016">
    <property type="entry name" value="ZF_PHD_2"/>
    <property type="match status" value="1"/>
</dbReference>
<keyword evidence="1" id="KW-0479">Metal-binding</keyword>
<dbReference type="InterPro" id="IPR001965">
    <property type="entry name" value="Znf_PHD"/>
</dbReference>
<dbReference type="GO" id="GO:0008270">
    <property type="term" value="F:zinc ion binding"/>
    <property type="evidence" value="ECO:0007669"/>
    <property type="project" value="UniProtKB-KW"/>
</dbReference>
<evidence type="ECO:0000313" key="8">
    <source>
        <dbReference type="Proteomes" id="UP001355207"/>
    </source>
</evidence>
<feature type="compositionally biased region" description="Polar residues" evidence="5">
    <location>
        <begin position="29"/>
        <end position="50"/>
    </location>
</feature>
<feature type="region of interest" description="Disordered" evidence="5">
    <location>
        <begin position="1"/>
        <end position="105"/>
    </location>
</feature>
<feature type="region of interest" description="Disordered" evidence="5">
    <location>
        <begin position="740"/>
        <end position="759"/>
    </location>
</feature>
<dbReference type="SUPFAM" id="SSF57903">
    <property type="entry name" value="FYVE/PHD zinc finger"/>
    <property type="match status" value="2"/>
</dbReference>
<dbReference type="CDD" id="cd15535">
    <property type="entry name" value="PHD1_Rco1"/>
    <property type="match status" value="1"/>
</dbReference>
<feature type="compositionally biased region" description="Polar residues" evidence="5">
    <location>
        <begin position="286"/>
        <end position="299"/>
    </location>
</feature>
<dbReference type="GO" id="GO:0006357">
    <property type="term" value="P:regulation of transcription by RNA polymerase II"/>
    <property type="evidence" value="ECO:0007669"/>
    <property type="project" value="TreeGrafter"/>
</dbReference>
<feature type="region of interest" description="Disordered" evidence="5">
    <location>
        <begin position="768"/>
        <end position="859"/>
    </location>
</feature>
<dbReference type="RefSeq" id="XP_066077354.1">
    <property type="nucleotide sequence ID" value="XM_066221257.1"/>
</dbReference>
<dbReference type="InterPro" id="IPR052819">
    <property type="entry name" value="Chromatin_regulatory_protein"/>
</dbReference>
<dbReference type="AlphaFoldDB" id="A0AAX4JZC3"/>
<dbReference type="InterPro" id="IPR011011">
    <property type="entry name" value="Znf_FYVE_PHD"/>
</dbReference>
<feature type="compositionally biased region" description="Basic and acidic residues" evidence="5">
    <location>
        <begin position="51"/>
        <end position="75"/>
    </location>
</feature>
<keyword evidence="3" id="KW-0862">Zinc</keyword>
<feature type="compositionally biased region" description="Low complexity" evidence="5">
    <location>
        <begin position="242"/>
        <end position="260"/>
    </location>
</feature>
<keyword evidence="8" id="KW-1185">Reference proteome</keyword>
<feature type="compositionally biased region" description="Polar residues" evidence="5">
    <location>
        <begin position="218"/>
        <end position="232"/>
    </location>
</feature>
<dbReference type="PANTHER" id="PTHR47636:SF1">
    <property type="entry name" value="TRANSCRIPTIONAL REGULATORY PROTEIN RCO1"/>
    <property type="match status" value="1"/>
</dbReference>
<dbReference type="Proteomes" id="UP001355207">
    <property type="component" value="Chromosome 7"/>
</dbReference>
<evidence type="ECO:0000256" key="2">
    <source>
        <dbReference type="ARBA" id="ARBA00022771"/>
    </source>
</evidence>
<dbReference type="EMBL" id="CP144104">
    <property type="protein sequence ID" value="WWC90591.1"/>
    <property type="molecule type" value="Genomic_DNA"/>
</dbReference>
<evidence type="ECO:0000259" key="6">
    <source>
        <dbReference type="PROSITE" id="PS50016"/>
    </source>
</evidence>
<feature type="compositionally biased region" description="Polar residues" evidence="5">
    <location>
        <begin position="184"/>
        <end position="195"/>
    </location>
</feature>
<name>A0AAX4JZC3_9TREE</name>
<dbReference type="InterPro" id="IPR013083">
    <property type="entry name" value="Znf_RING/FYVE/PHD"/>
</dbReference>
<proteinExistence type="predicted"/>
<feature type="compositionally biased region" description="Polar residues" evidence="5">
    <location>
        <begin position="821"/>
        <end position="836"/>
    </location>
</feature>
<dbReference type="GeneID" id="91096197"/>